<accession>A0A0G0XPU5</accession>
<gene>
    <name evidence="2" type="ORF">UU49_C0015G0010</name>
</gene>
<evidence type="ECO:0000313" key="3">
    <source>
        <dbReference type="Proteomes" id="UP000034108"/>
    </source>
</evidence>
<reference evidence="2 3" key="1">
    <citation type="journal article" date="2015" name="Nature">
        <title>rRNA introns, odd ribosomes, and small enigmatic genomes across a large radiation of phyla.</title>
        <authorList>
            <person name="Brown C.T."/>
            <person name="Hug L.A."/>
            <person name="Thomas B.C."/>
            <person name="Sharon I."/>
            <person name="Castelle C.J."/>
            <person name="Singh A."/>
            <person name="Wilkins M.J."/>
            <person name="Williams K.H."/>
            <person name="Banfield J.F."/>
        </authorList>
    </citation>
    <scope>NUCLEOTIDE SEQUENCE [LARGE SCALE GENOMIC DNA]</scope>
</reference>
<evidence type="ECO:0000256" key="1">
    <source>
        <dbReference type="SAM" id="Phobius"/>
    </source>
</evidence>
<proteinExistence type="predicted"/>
<protein>
    <submittedName>
        <fullName evidence="2">Uncharacterized protein</fullName>
    </submittedName>
</protein>
<organism evidence="2 3">
    <name type="scientific">Candidatus Magasanikbacteria bacterium GW2011_GWC2_41_17</name>
    <dbReference type="NCBI Taxonomy" id="1619048"/>
    <lineage>
        <taxon>Bacteria</taxon>
        <taxon>Candidatus Magasanikiibacteriota</taxon>
    </lineage>
</organism>
<feature type="transmembrane region" description="Helical" evidence="1">
    <location>
        <begin position="84"/>
        <end position="103"/>
    </location>
</feature>
<comment type="caution">
    <text evidence="2">The sequence shown here is derived from an EMBL/GenBank/DDBJ whole genome shotgun (WGS) entry which is preliminary data.</text>
</comment>
<keyword evidence="1" id="KW-0472">Membrane</keyword>
<sequence>MSLIIFCFYTVAVAAVFALLEIQIEGPDGWAAKLPTWKHVGWLQKKFGSKKHLTGYHFYLNIFIFLILQIIFFFVPLSWKKEAVIIGFWFSFLTIEDFLWFIFNPHFGLKTFKAGHPQLWWHTHWFLGLPTFYWFTLPIGIILIGWGW</sequence>
<feature type="transmembrane region" description="Helical" evidence="1">
    <location>
        <begin position="123"/>
        <end position="146"/>
    </location>
</feature>
<dbReference type="STRING" id="1619048.UU49_C0015G0010"/>
<dbReference type="Proteomes" id="UP000034108">
    <property type="component" value="Unassembled WGS sequence"/>
</dbReference>
<dbReference type="EMBL" id="LCAV01000015">
    <property type="protein sequence ID" value="KKR98825.1"/>
    <property type="molecule type" value="Genomic_DNA"/>
</dbReference>
<dbReference type="AlphaFoldDB" id="A0A0G0XPU5"/>
<feature type="transmembrane region" description="Helical" evidence="1">
    <location>
        <begin position="56"/>
        <end position="77"/>
    </location>
</feature>
<keyword evidence="1" id="KW-0812">Transmembrane</keyword>
<name>A0A0G0XPU5_9BACT</name>
<evidence type="ECO:0000313" key="2">
    <source>
        <dbReference type="EMBL" id="KKR98825.1"/>
    </source>
</evidence>
<keyword evidence="1" id="KW-1133">Transmembrane helix</keyword>